<evidence type="ECO:0000256" key="1">
    <source>
        <dbReference type="ARBA" id="ARBA00004651"/>
    </source>
</evidence>
<dbReference type="InterPro" id="IPR005828">
    <property type="entry name" value="MFS_sugar_transport-like"/>
</dbReference>
<protein>
    <submittedName>
        <fullName evidence="11">MFS transporter</fullName>
    </submittedName>
</protein>
<proteinExistence type="predicted"/>
<name>A0A2N5CKR5_9CAUL</name>
<dbReference type="InterPro" id="IPR020846">
    <property type="entry name" value="MFS_dom"/>
</dbReference>
<evidence type="ECO:0000256" key="4">
    <source>
        <dbReference type="ARBA" id="ARBA00022692"/>
    </source>
</evidence>
<evidence type="ECO:0000313" key="12">
    <source>
        <dbReference type="Proteomes" id="UP000234483"/>
    </source>
</evidence>
<evidence type="ECO:0000256" key="5">
    <source>
        <dbReference type="ARBA" id="ARBA00022989"/>
    </source>
</evidence>
<dbReference type="CDD" id="cd06661">
    <property type="entry name" value="GGCT_like"/>
    <property type="match status" value="1"/>
</dbReference>
<keyword evidence="13" id="KW-1185">Reference proteome</keyword>
<dbReference type="InterPro" id="IPR009288">
    <property type="entry name" value="AIG2-like_dom"/>
</dbReference>
<organism evidence="11 12">
    <name type="scientific">Caulobacter flavus</name>
    <dbReference type="NCBI Taxonomy" id="1679497"/>
    <lineage>
        <taxon>Bacteria</taxon>
        <taxon>Pseudomonadati</taxon>
        <taxon>Pseudomonadota</taxon>
        <taxon>Alphaproteobacteria</taxon>
        <taxon>Caulobacterales</taxon>
        <taxon>Caulobacteraceae</taxon>
        <taxon>Caulobacter</taxon>
    </lineage>
</organism>
<dbReference type="InterPro" id="IPR005829">
    <property type="entry name" value="Sugar_transporter_CS"/>
</dbReference>
<keyword evidence="5 8" id="KW-1133">Transmembrane helix</keyword>
<evidence type="ECO:0000256" key="8">
    <source>
        <dbReference type="SAM" id="Phobius"/>
    </source>
</evidence>
<feature type="domain" description="Major facilitator superfamily (MFS) profile" evidence="9">
    <location>
        <begin position="192"/>
        <end position="719"/>
    </location>
</feature>
<dbReference type="GO" id="GO:0005886">
    <property type="term" value="C:plasma membrane"/>
    <property type="evidence" value="ECO:0007669"/>
    <property type="project" value="UniProtKB-SubCell"/>
</dbReference>
<dbReference type="AlphaFoldDB" id="A0A2N5CKR5"/>
<dbReference type="Pfam" id="PF06094">
    <property type="entry name" value="GGACT"/>
    <property type="match status" value="1"/>
</dbReference>
<keyword evidence="4 8" id="KW-0812">Transmembrane</keyword>
<dbReference type="FunFam" id="1.20.1250.20:FF:000001">
    <property type="entry name" value="Dicarboxylate MFS transporter"/>
    <property type="match status" value="1"/>
</dbReference>
<keyword evidence="6 8" id="KW-0472">Membrane</keyword>
<comment type="subcellular location">
    <subcellularLocation>
        <location evidence="1">Cell membrane</location>
        <topology evidence="1">Multi-pass membrane protein</topology>
    </subcellularLocation>
</comment>
<dbReference type="PANTHER" id="PTHR43045">
    <property type="entry name" value="SHIKIMATE TRANSPORTER"/>
    <property type="match status" value="1"/>
</dbReference>
<evidence type="ECO:0000313" key="11">
    <source>
        <dbReference type="EMBL" id="PLR06157.1"/>
    </source>
</evidence>
<feature type="transmembrane region" description="Helical" evidence="8">
    <location>
        <begin position="288"/>
        <end position="308"/>
    </location>
</feature>
<dbReference type="KEGG" id="cfh:C1707_13510"/>
<evidence type="ECO:0000256" key="2">
    <source>
        <dbReference type="ARBA" id="ARBA00022448"/>
    </source>
</evidence>
<dbReference type="InterPro" id="IPR036568">
    <property type="entry name" value="GGCT-like_sf"/>
</dbReference>
<dbReference type="OrthoDB" id="9783227at2"/>
<dbReference type="Proteomes" id="UP000234483">
    <property type="component" value="Unassembled WGS sequence"/>
</dbReference>
<feature type="transmembrane region" description="Helical" evidence="8">
    <location>
        <begin position="230"/>
        <end position="252"/>
    </location>
</feature>
<feature type="transmembrane region" description="Helical" evidence="8">
    <location>
        <begin position="329"/>
        <end position="352"/>
    </location>
</feature>
<dbReference type="InterPro" id="IPR013024">
    <property type="entry name" value="GGCT-like"/>
</dbReference>
<dbReference type="Pfam" id="PF00083">
    <property type="entry name" value="Sugar_tr"/>
    <property type="match status" value="2"/>
</dbReference>
<gene>
    <name evidence="10" type="ORF">C1707_13510</name>
    <name evidence="11" type="ORF">CFHF_25850</name>
</gene>
<evidence type="ECO:0000256" key="3">
    <source>
        <dbReference type="ARBA" id="ARBA00022475"/>
    </source>
</evidence>
<dbReference type="InterPro" id="IPR036259">
    <property type="entry name" value="MFS_trans_sf"/>
</dbReference>
<dbReference type="SUPFAM" id="SSF103473">
    <property type="entry name" value="MFS general substrate transporter"/>
    <property type="match status" value="1"/>
</dbReference>
<feature type="transmembrane region" description="Helical" evidence="8">
    <location>
        <begin position="628"/>
        <end position="652"/>
    </location>
</feature>
<dbReference type="Proteomes" id="UP000281192">
    <property type="component" value="Chromosome"/>
</dbReference>
<feature type="transmembrane region" description="Helical" evidence="8">
    <location>
        <begin position="364"/>
        <end position="385"/>
    </location>
</feature>
<dbReference type="PROSITE" id="PS50850">
    <property type="entry name" value="MFS"/>
    <property type="match status" value="1"/>
</dbReference>
<dbReference type="Gene3D" id="1.20.1250.20">
    <property type="entry name" value="MFS general substrate transporter like domains"/>
    <property type="match status" value="2"/>
</dbReference>
<dbReference type="GO" id="GO:0022857">
    <property type="term" value="F:transmembrane transporter activity"/>
    <property type="evidence" value="ECO:0007669"/>
    <property type="project" value="InterPro"/>
</dbReference>
<dbReference type="EMBL" id="PJRQ01000054">
    <property type="protein sequence ID" value="PLR06157.1"/>
    <property type="molecule type" value="Genomic_DNA"/>
</dbReference>
<reference evidence="11 12" key="1">
    <citation type="submission" date="2017-12" db="EMBL/GenBank/DDBJ databases">
        <title>The genome sequence of Caulobacter flavus CGMCC1 15093.</title>
        <authorList>
            <person name="Gao J."/>
            <person name="Mao X."/>
            <person name="Sun J."/>
        </authorList>
    </citation>
    <scope>NUCLEOTIDE SEQUENCE [LARGE SCALE GENOMIC DNA]</scope>
    <source>
        <strain evidence="11 12">CGMCC1 15093</strain>
    </source>
</reference>
<dbReference type="PROSITE" id="PS00217">
    <property type="entry name" value="SUGAR_TRANSPORT_2"/>
    <property type="match status" value="1"/>
</dbReference>
<reference evidence="10 13" key="2">
    <citation type="submission" date="2018-01" db="EMBL/GenBank/DDBJ databases">
        <title>Complete genome sequence of Caulobacter flavus RHGG3.</title>
        <authorList>
            <person name="Yang E."/>
        </authorList>
    </citation>
    <scope>NUCLEOTIDE SEQUENCE [LARGE SCALE GENOMIC DNA]</scope>
    <source>
        <strain evidence="10 13">RHGG3</strain>
    </source>
</reference>
<feature type="transmembrane region" description="Helical" evidence="8">
    <location>
        <begin position="697"/>
        <end position="715"/>
    </location>
</feature>
<feature type="transmembrane region" description="Helical" evidence="8">
    <location>
        <begin position="264"/>
        <end position="282"/>
    </location>
</feature>
<evidence type="ECO:0000256" key="7">
    <source>
        <dbReference type="SAM" id="MobiDB-lite"/>
    </source>
</evidence>
<dbReference type="Gene3D" id="3.10.490.10">
    <property type="entry name" value="Gamma-glutamyl cyclotransferase-like"/>
    <property type="match status" value="1"/>
</dbReference>
<evidence type="ECO:0000256" key="6">
    <source>
        <dbReference type="ARBA" id="ARBA00023136"/>
    </source>
</evidence>
<evidence type="ECO:0000313" key="10">
    <source>
        <dbReference type="EMBL" id="AYV47194.1"/>
    </source>
</evidence>
<accession>A0A2N5CKR5</accession>
<feature type="transmembrane region" description="Helical" evidence="8">
    <location>
        <begin position="456"/>
        <end position="479"/>
    </location>
</feature>
<dbReference type="SUPFAM" id="SSF110857">
    <property type="entry name" value="Gamma-glutamyl cyclotransferase-like"/>
    <property type="match status" value="1"/>
</dbReference>
<feature type="transmembrane region" description="Helical" evidence="8">
    <location>
        <begin position="673"/>
        <end position="691"/>
    </location>
</feature>
<dbReference type="EMBL" id="CP026100">
    <property type="protein sequence ID" value="AYV47194.1"/>
    <property type="molecule type" value="Genomic_DNA"/>
</dbReference>
<feature type="compositionally biased region" description="Basic residues" evidence="7">
    <location>
        <begin position="143"/>
        <end position="153"/>
    </location>
</feature>
<feature type="region of interest" description="Disordered" evidence="7">
    <location>
        <begin position="138"/>
        <end position="163"/>
    </location>
</feature>
<feature type="transmembrane region" description="Helical" evidence="8">
    <location>
        <begin position="486"/>
        <end position="503"/>
    </location>
</feature>
<evidence type="ECO:0000259" key="9">
    <source>
        <dbReference type="PROSITE" id="PS50850"/>
    </source>
</evidence>
<evidence type="ECO:0000313" key="13">
    <source>
        <dbReference type="Proteomes" id="UP000281192"/>
    </source>
</evidence>
<keyword evidence="2" id="KW-0813">Transport</keyword>
<feature type="transmembrane region" description="Helical" evidence="8">
    <location>
        <begin position="417"/>
        <end position="436"/>
    </location>
</feature>
<dbReference type="PANTHER" id="PTHR43045:SF7">
    <property type="entry name" value="MAJOR FACILITATOR SUPERFAMILY TRANSPORTER"/>
    <property type="match status" value="1"/>
</dbReference>
<keyword evidence="3" id="KW-1003">Cell membrane</keyword>
<dbReference type="CDD" id="cd17369">
    <property type="entry name" value="MFS_ShiA_like"/>
    <property type="match status" value="1"/>
</dbReference>
<sequence>MTPPRLAVYGSLAPGRPNHHHLAPLGGTWTAGVVRGRLRAEGWGAAIGFPGLELDPQGEAIAVQVLESEALAAHWARLDAFEGAGYRRVSVTVESEPGPSRPGSTSWPDLPAGSSCHRWQHDLRQSPKIVVRNPAFHESSPLRKPRGACHHPPQRSAAQSGDAFEEDTSMADAVATSGAKNGEVVQRKDALVIGAASVGTVFEWYDFYLYGSLATYITHHFFSGVNETTGYIFALLAFAAGFAVRPFGALVFGRLGDLWGRKNTFLVTMLLMGLSTFVVGLLPSYEQIGVAAPIALVLMRLIQGLALGGEYGGAATYVAEHAPHGRRGFYTSFIQITATFGLFLSLVVILATRSTVGEDAFQAFGWRIPFLISIALLGVSLWIRLQLSESPSFQKMVDEGKGTKQPLKDSFARWGNLKIVILALVGLTAGQAVVWYTGQFYALFFLEKMLKVDGAVANTLVAIALLIGTPFFVVCGWLSDKIGRKPIIMLGCALAALTYFPLFKTLTSAANPQLAAATASAPVTVVADPADCSFQFDPVGKTVFNTSCDLAKSYLAKAGVSYENQPVAAGEVAEVRIGETVLPSFRGETLSKEQFAVEKKAWEAKLGEALKTAGYPEKADPAKINKPLVVFVLTLLVIYVTMVYGPVAAMLVEMFPTNIRYTSMSLPYHIGNGWFGGFLPTTAFAMVAATGNIYYGLWYPIVVAAVTAIIGMLFLKETKDVDIEA</sequence>